<sequence>MTEGWFQLVQNSNVSVRLFVKPWKWLQGRLWQNLPDQTWSTESRCYNMYFNIIFTSLLSLGSALPVEPREEQSLAPQLLVTFKDLRTTATGLTAAVNKFDGSILGSLPQALAIIDIANEIDGTLSNATQIAEQSVTFTAEESSAVIIVLDDLQKFRQRTGELFDNLTSKVAAADGGLLKRGRKVLYQAFSDAIAVFSAR</sequence>
<keyword evidence="2" id="KW-1185">Reference proteome</keyword>
<comment type="caution">
    <text evidence="1">The sequence shown here is derived from an EMBL/GenBank/DDBJ whole genome shotgun (WGS) entry which is preliminary data.</text>
</comment>
<reference evidence="1" key="1">
    <citation type="submission" date="2022-11" db="EMBL/GenBank/DDBJ databases">
        <title>Genome Sequence of Boeremia exigua.</title>
        <authorList>
            <person name="Buettner E."/>
        </authorList>
    </citation>
    <scope>NUCLEOTIDE SEQUENCE</scope>
    <source>
        <strain evidence="1">CU02</strain>
    </source>
</reference>
<name>A0ACC2HZJ3_9PLEO</name>
<proteinExistence type="predicted"/>
<evidence type="ECO:0000313" key="2">
    <source>
        <dbReference type="Proteomes" id="UP001153331"/>
    </source>
</evidence>
<accession>A0ACC2HZJ3</accession>
<dbReference type="Proteomes" id="UP001153331">
    <property type="component" value="Unassembled WGS sequence"/>
</dbReference>
<protein>
    <submittedName>
        <fullName evidence="1">Uncharacterized protein</fullName>
    </submittedName>
</protein>
<evidence type="ECO:0000313" key="1">
    <source>
        <dbReference type="EMBL" id="KAJ8108369.1"/>
    </source>
</evidence>
<gene>
    <name evidence="1" type="ORF">OPT61_g8222</name>
</gene>
<dbReference type="EMBL" id="JAPHNI010000758">
    <property type="protein sequence ID" value="KAJ8108369.1"/>
    <property type="molecule type" value="Genomic_DNA"/>
</dbReference>
<organism evidence="1 2">
    <name type="scientific">Boeremia exigua</name>
    <dbReference type="NCBI Taxonomy" id="749465"/>
    <lineage>
        <taxon>Eukaryota</taxon>
        <taxon>Fungi</taxon>
        <taxon>Dikarya</taxon>
        <taxon>Ascomycota</taxon>
        <taxon>Pezizomycotina</taxon>
        <taxon>Dothideomycetes</taxon>
        <taxon>Pleosporomycetidae</taxon>
        <taxon>Pleosporales</taxon>
        <taxon>Pleosporineae</taxon>
        <taxon>Didymellaceae</taxon>
        <taxon>Boeremia</taxon>
    </lineage>
</organism>